<proteinExistence type="inferred from homology"/>
<reference evidence="4" key="1">
    <citation type="submission" date="2016-10" db="EMBL/GenBank/DDBJ databases">
        <authorList>
            <person name="Varghese N."/>
            <person name="Submissions S."/>
        </authorList>
    </citation>
    <scope>NUCLEOTIDE SEQUENCE [LARGE SCALE GENOMIC DNA]</scope>
    <source>
        <strain evidence="4">DSM 14807</strain>
    </source>
</reference>
<dbReference type="InterPro" id="IPR010131">
    <property type="entry name" value="MdtP/NodT-like"/>
</dbReference>
<dbReference type="PANTHER" id="PTHR30203:SF23">
    <property type="entry name" value="OUTER MEMBRANE EFFLUX PROTEIN"/>
    <property type="match status" value="1"/>
</dbReference>
<dbReference type="SUPFAM" id="SSF56954">
    <property type="entry name" value="Outer membrane efflux proteins (OEP)"/>
    <property type="match status" value="1"/>
</dbReference>
<gene>
    <name evidence="3" type="ORF">SAMN05660895_2365</name>
</gene>
<dbReference type="Gene3D" id="1.20.1600.10">
    <property type="entry name" value="Outer membrane efflux proteins (OEP)"/>
    <property type="match status" value="1"/>
</dbReference>
<dbReference type="InterPro" id="IPR003423">
    <property type="entry name" value="OMP_efflux"/>
</dbReference>
<keyword evidence="2" id="KW-0175">Coiled coil</keyword>
<dbReference type="EMBL" id="FPCJ01000001">
    <property type="protein sequence ID" value="SFV35951.1"/>
    <property type="molecule type" value="Genomic_DNA"/>
</dbReference>
<sequence length="446" mass="51746">MYIRHGRFCFFRHSPEFARLCFILSLSWLVFTLPVFSQSLTSESAYQDTLRLKLTQADSMFLQNNLGLLAQQYQVDAARAAILQAKLWNNPNLSISQGMYNPTNKKWFDLSSSGETAVQIQQLILLAGKRNKQILIARDQYQWNVYAFFDLMRTLRYTLHTDIFQLYYAQQSINLYTYEIQSFQRLVRVLNEQYQKGFAAKKEVLRLQAQLLDLQNQLVSIQQQIADLEAEVGVLLRVPRSYVIPELETDSLLSHLDMQQYALASLIDTALNNRADLHMAEFNLKMSQHNEQLQKALAVPDLTLAVGYDKNGSYVPNANLISAGFDIPLFNRNQGNIQAARSLVQYQQAQFQQARDNIVSEVTNAYQQALQAQRLYQSVDTSFYPSFQHLLEEVNLNYQHRNISMLELLDMYDAYKQAVLDYQNAQLNRLQTWEKLNYVIGRPIFH</sequence>
<dbReference type="Pfam" id="PF02321">
    <property type="entry name" value="OEP"/>
    <property type="match status" value="2"/>
</dbReference>
<dbReference type="GO" id="GO:0015562">
    <property type="term" value="F:efflux transmembrane transporter activity"/>
    <property type="evidence" value="ECO:0007669"/>
    <property type="project" value="InterPro"/>
</dbReference>
<protein>
    <submittedName>
        <fullName evidence="3">Outer membrane protein, cobalt-zinc-cadmium efflux system</fullName>
    </submittedName>
</protein>
<dbReference type="AlphaFoldDB" id="A0A1I7NMR6"/>
<comment type="similarity">
    <text evidence="1">Belongs to the outer membrane factor (OMF) (TC 1.B.17) family.</text>
</comment>
<feature type="coiled-coil region" evidence="2">
    <location>
        <begin position="204"/>
        <end position="231"/>
    </location>
</feature>
<evidence type="ECO:0000256" key="1">
    <source>
        <dbReference type="ARBA" id="ARBA00007613"/>
    </source>
</evidence>
<evidence type="ECO:0000313" key="3">
    <source>
        <dbReference type="EMBL" id="SFV35951.1"/>
    </source>
</evidence>
<dbReference type="OrthoDB" id="9791261at2"/>
<evidence type="ECO:0000256" key="2">
    <source>
        <dbReference type="SAM" id="Coils"/>
    </source>
</evidence>
<organism evidence="3 4">
    <name type="scientific">Thermoflavifilum thermophilum</name>
    <dbReference type="NCBI Taxonomy" id="1393122"/>
    <lineage>
        <taxon>Bacteria</taxon>
        <taxon>Pseudomonadati</taxon>
        <taxon>Bacteroidota</taxon>
        <taxon>Chitinophagia</taxon>
        <taxon>Chitinophagales</taxon>
        <taxon>Chitinophagaceae</taxon>
        <taxon>Thermoflavifilum</taxon>
    </lineage>
</organism>
<dbReference type="STRING" id="1393122.SAMN05660895_2365"/>
<dbReference type="Proteomes" id="UP000199537">
    <property type="component" value="Unassembled WGS sequence"/>
</dbReference>
<dbReference type="PANTHER" id="PTHR30203">
    <property type="entry name" value="OUTER MEMBRANE CATION EFFLUX PROTEIN"/>
    <property type="match status" value="1"/>
</dbReference>
<name>A0A1I7NMR6_9BACT</name>
<accession>A0A1I7NMR6</accession>
<keyword evidence="4" id="KW-1185">Reference proteome</keyword>
<evidence type="ECO:0000313" key="4">
    <source>
        <dbReference type="Proteomes" id="UP000199537"/>
    </source>
</evidence>